<dbReference type="Proteomes" id="UP000714405">
    <property type="component" value="Unassembled WGS sequence"/>
</dbReference>
<evidence type="ECO:0000259" key="1">
    <source>
        <dbReference type="SMART" id="SM00901"/>
    </source>
</evidence>
<gene>
    <name evidence="2" type="ORF">H0S71_07420</name>
</gene>
<dbReference type="Pfam" id="PF08867">
    <property type="entry name" value="FRG"/>
    <property type="match status" value="1"/>
</dbReference>
<comment type="caution">
    <text evidence="2">The sequence shown here is derived from an EMBL/GenBank/DDBJ whole genome shotgun (WGS) entry which is preliminary data.</text>
</comment>
<accession>A0A8T3VZL4</accession>
<dbReference type="InterPro" id="IPR014966">
    <property type="entry name" value="FRG-dom"/>
</dbReference>
<dbReference type="EMBL" id="JACCQJ010000002">
    <property type="protein sequence ID" value="MBG0769707.1"/>
    <property type="molecule type" value="Genomic_DNA"/>
</dbReference>
<organism evidence="2 3">
    <name type="scientific">Methanococcus maripaludis</name>
    <name type="common">Methanococcus deltae</name>
    <dbReference type="NCBI Taxonomy" id="39152"/>
    <lineage>
        <taxon>Archaea</taxon>
        <taxon>Methanobacteriati</taxon>
        <taxon>Methanobacteriota</taxon>
        <taxon>Methanomada group</taxon>
        <taxon>Methanococci</taxon>
        <taxon>Methanococcales</taxon>
        <taxon>Methanococcaceae</taxon>
        <taxon>Methanococcus</taxon>
    </lineage>
</organism>
<dbReference type="GeneID" id="95969500"/>
<feature type="domain" description="FRG" evidence="1">
    <location>
        <begin position="15"/>
        <end position="112"/>
    </location>
</feature>
<evidence type="ECO:0000313" key="2">
    <source>
        <dbReference type="EMBL" id="MBG0769707.1"/>
    </source>
</evidence>
<proteinExistence type="predicted"/>
<sequence>MYKKINGVSHLNRSLKDCVVYRGQKNSEWNLCPSIFRKNREGEYIYENKERIFYKSLVEHNHPEFKKNNTIFDKVAMMQHYSIPTRLLDWTKNPLVGLYFATEKCIEKKMIWIKKSLKTVNYMYIVQILEIYIIQMI</sequence>
<protein>
    <submittedName>
        <fullName evidence="2">FRG domain-containing protein</fullName>
    </submittedName>
</protein>
<evidence type="ECO:0000313" key="3">
    <source>
        <dbReference type="Proteomes" id="UP000714405"/>
    </source>
</evidence>
<dbReference type="SMART" id="SM00901">
    <property type="entry name" value="FRG"/>
    <property type="match status" value="1"/>
</dbReference>
<name>A0A8T3VZL4_METMI</name>
<reference evidence="2" key="1">
    <citation type="submission" date="2020-07" db="EMBL/GenBank/DDBJ databases">
        <title>Severe corrosion of carbon steel in oil field produced water can be linked to methanogenic archaea containing a special type of NiFe hydrogenase.</title>
        <authorList>
            <person name="Lahme S."/>
            <person name="Mand J."/>
            <person name="Longwell J."/>
            <person name="Smith R."/>
            <person name="Enning D."/>
        </authorList>
    </citation>
    <scope>NUCLEOTIDE SEQUENCE</scope>
    <source>
        <strain evidence="2">MIC098Bin5</strain>
    </source>
</reference>
<dbReference type="RefSeq" id="WP_081460616.1">
    <property type="nucleotide sequence ID" value="NZ_BAAABJ010000001.1"/>
</dbReference>
<dbReference type="AlphaFoldDB" id="A0A8T3VZL4"/>